<name>A0A4C1YFY4_EUMVA</name>
<keyword evidence="2" id="KW-1185">Reference proteome</keyword>
<protein>
    <submittedName>
        <fullName evidence="1">Uncharacterized protein</fullName>
    </submittedName>
</protein>
<dbReference type="AlphaFoldDB" id="A0A4C1YFY4"/>
<dbReference type="Proteomes" id="UP000299102">
    <property type="component" value="Unassembled WGS sequence"/>
</dbReference>
<comment type="caution">
    <text evidence="1">The sequence shown here is derived from an EMBL/GenBank/DDBJ whole genome shotgun (WGS) entry which is preliminary data.</text>
</comment>
<sequence>MLLGIRFYKKSVGIVIMSGFDPPIAETYLTFNIIFISDLNNDRCDINGRDRQLKEFSEAWSVQFNFTQSKNTLTDSSVIRIAPDIFLFENNALNHSAIVTIHTKKMVLFHIFYPG</sequence>
<organism evidence="1 2">
    <name type="scientific">Eumeta variegata</name>
    <name type="common">Bagworm moth</name>
    <name type="synonym">Eumeta japonica</name>
    <dbReference type="NCBI Taxonomy" id="151549"/>
    <lineage>
        <taxon>Eukaryota</taxon>
        <taxon>Metazoa</taxon>
        <taxon>Ecdysozoa</taxon>
        <taxon>Arthropoda</taxon>
        <taxon>Hexapoda</taxon>
        <taxon>Insecta</taxon>
        <taxon>Pterygota</taxon>
        <taxon>Neoptera</taxon>
        <taxon>Endopterygota</taxon>
        <taxon>Lepidoptera</taxon>
        <taxon>Glossata</taxon>
        <taxon>Ditrysia</taxon>
        <taxon>Tineoidea</taxon>
        <taxon>Psychidae</taxon>
        <taxon>Oiketicinae</taxon>
        <taxon>Eumeta</taxon>
    </lineage>
</organism>
<accession>A0A4C1YFY4</accession>
<proteinExistence type="predicted"/>
<reference evidence="1 2" key="1">
    <citation type="journal article" date="2019" name="Commun. Biol.">
        <title>The bagworm genome reveals a unique fibroin gene that provides high tensile strength.</title>
        <authorList>
            <person name="Kono N."/>
            <person name="Nakamura H."/>
            <person name="Ohtoshi R."/>
            <person name="Tomita M."/>
            <person name="Numata K."/>
            <person name="Arakawa K."/>
        </authorList>
    </citation>
    <scope>NUCLEOTIDE SEQUENCE [LARGE SCALE GENOMIC DNA]</scope>
</reference>
<dbReference type="EMBL" id="BGZK01001231">
    <property type="protein sequence ID" value="GBP74978.1"/>
    <property type="molecule type" value="Genomic_DNA"/>
</dbReference>
<gene>
    <name evidence="1" type="ORF">EVAR_56269_1</name>
</gene>
<evidence type="ECO:0000313" key="1">
    <source>
        <dbReference type="EMBL" id="GBP74978.1"/>
    </source>
</evidence>
<evidence type="ECO:0000313" key="2">
    <source>
        <dbReference type="Proteomes" id="UP000299102"/>
    </source>
</evidence>